<evidence type="ECO:0000313" key="2">
    <source>
        <dbReference type="EMBL" id="CAI4215992.1"/>
    </source>
</evidence>
<dbReference type="AlphaFoldDB" id="A0A9P1H3H8"/>
<keyword evidence="1" id="KW-0472">Membrane</keyword>
<comment type="caution">
    <text evidence="2">The sequence shown here is derived from an EMBL/GenBank/DDBJ whole genome shotgun (WGS) entry which is preliminary data.</text>
</comment>
<accession>A0A9P1H3H8</accession>
<organism evidence="2 3">
    <name type="scientific">Parascedosporium putredinis</name>
    <dbReference type="NCBI Taxonomy" id="1442378"/>
    <lineage>
        <taxon>Eukaryota</taxon>
        <taxon>Fungi</taxon>
        <taxon>Dikarya</taxon>
        <taxon>Ascomycota</taxon>
        <taxon>Pezizomycotina</taxon>
        <taxon>Sordariomycetes</taxon>
        <taxon>Hypocreomycetidae</taxon>
        <taxon>Microascales</taxon>
        <taxon>Microascaceae</taxon>
        <taxon>Parascedosporium</taxon>
    </lineage>
</organism>
<evidence type="ECO:0000313" key="3">
    <source>
        <dbReference type="Proteomes" id="UP000838763"/>
    </source>
</evidence>
<dbReference type="Proteomes" id="UP000838763">
    <property type="component" value="Unassembled WGS sequence"/>
</dbReference>
<feature type="transmembrane region" description="Helical" evidence="1">
    <location>
        <begin position="60"/>
        <end position="85"/>
    </location>
</feature>
<evidence type="ECO:0008006" key="4">
    <source>
        <dbReference type="Google" id="ProtNLM"/>
    </source>
</evidence>
<dbReference type="OrthoDB" id="5358884at2759"/>
<gene>
    <name evidence="2" type="ORF">PPNO1_LOCUS5664</name>
</gene>
<proteinExistence type="predicted"/>
<evidence type="ECO:0000256" key="1">
    <source>
        <dbReference type="SAM" id="Phobius"/>
    </source>
</evidence>
<sequence>MDGLQVAQTGEHLPEALPQVAWEGKYDPNQGYITYATPSPVYSDTPDNPKKILGLRRSTFIVVVILIIAVIGGAVGGGVGGSIAVKKAYDPQRQRDIVDVGPVGNGLHRAPATDGSLQLDCPNLDSAQLAINTKSKQYRFNLRCGIDNPSPAGGKDITVLIAYTLQDCLRSCAALNDQAEDLGVSCVGVQFNADLGVWLQREGGNCWLKREITGALSTGGNNHVSGTLSTE</sequence>
<protein>
    <recommendedName>
        <fullName evidence="4">Apple domain-containing protein</fullName>
    </recommendedName>
</protein>
<reference evidence="2" key="1">
    <citation type="submission" date="2022-11" db="EMBL/GenBank/DDBJ databases">
        <authorList>
            <person name="Scott C."/>
            <person name="Bruce N."/>
        </authorList>
    </citation>
    <scope>NUCLEOTIDE SEQUENCE</scope>
</reference>
<keyword evidence="1" id="KW-0812">Transmembrane</keyword>
<keyword evidence="1" id="KW-1133">Transmembrane helix</keyword>
<name>A0A9P1H3H8_9PEZI</name>
<dbReference type="EMBL" id="CALLCH030000014">
    <property type="protein sequence ID" value="CAI4215992.1"/>
    <property type="molecule type" value="Genomic_DNA"/>
</dbReference>
<keyword evidence="3" id="KW-1185">Reference proteome</keyword>